<reference evidence="1 2" key="1">
    <citation type="submission" date="2022-01" db="EMBL/GenBank/DDBJ databases">
        <title>A chromosomal length assembly of Cordylochernes scorpioides.</title>
        <authorList>
            <person name="Zeh D."/>
            <person name="Zeh J."/>
        </authorList>
    </citation>
    <scope>NUCLEOTIDE SEQUENCE [LARGE SCALE GENOMIC DNA]</scope>
    <source>
        <strain evidence="1">IN4F17</strain>
        <tissue evidence="1">Whole Body</tissue>
    </source>
</reference>
<dbReference type="Proteomes" id="UP001235939">
    <property type="component" value="Chromosome 20"/>
</dbReference>
<dbReference type="InterPro" id="IPR036397">
    <property type="entry name" value="RNaseH_sf"/>
</dbReference>
<gene>
    <name evidence="1" type="ORF">LAZ67_20000177</name>
</gene>
<evidence type="ECO:0000313" key="2">
    <source>
        <dbReference type="Proteomes" id="UP001235939"/>
    </source>
</evidence>
<dbReference type="Gene3D" id="3.30.420.10">
    <property type="entry name" value="Ribonuclease H-like superfamily/Ribonuclease H"/>
    <property type="match status" value="1"/>
</dbReference>
<proteinExistence type="predicted"/>
<dbReference type="EMBL" id="CP092882">
    <property type="protein sequence ID" value="UYV81151.1"/>
    <property type="molecule type" value="Genomic_DNA"/>
</dbReference>
<name>A0ABY6LLI5_9ARAC</name>
<organism evidence="1 2">
    <name type="scientific">Cordylochernes scorpioides</name>
    <dbReference type="NCBI Taxonomy" id="51811"/>
    <lineage>
        <taxon>Eukaryota</taxon>
        <taxon>Metazoa</taxon>
        <taxon>Ecdysozoa</taxon>
        <taxon>Arthropoda</taxon>
        <taxon>Chelicerata</taxon>
        <taxon>Arachnida</taxon>
        <taxon>Pseudoscorpiones</taxon>
        <taxon>Cheliferoidea</taxon>
        <taxon>Chernetidae</taxon>
        <taxon>Cordylochernes</taxon>
    </lineage>
</organism>
<keyword evidence="2" id="KW-1185">Reference proteome</keyword>
<evidence type="ECO:0000313" key="1">
    <source>
        <dbReference type="EMBL" id="UYV81151.1"/>
    </source>
</evidence>
<protein>
    <submittedName>
        <fullName evidence="1">Uncharacterized protein</fullName>
    </submittedName>
</protein>
<accession>A0ABY6LLI5</accession>
<sequence length="368" mass="41975">MFRSMTHGLAEQHFTSYEEAKNWVNVRIASKDENFFRHGIRMLPERWEKVPSPRARPDQELKAALNLDRSLPFGEFMFGTCLMIMSKNLSIRILSSGAPWAEPILLVLGRNNDIDAEPGQNSGIKERKCWSRSKTDSVGADQRQTALEQIKDRQCWSKSKTYSVGADQRQTVLEQIKDRQRWSRSKTDSVGANQRHTVLEQIKDRQCWKKSKTLLRYFKERQRLSRSKKDIVGADQRQCWSRSNTDSVGANQSHCWDISKTSFEQIRESIEAVKQDGGMARKDFIKQLALQLMRDALNMRNQAKILSRDLQVLIQKHAGTSTLEELTGDSKSEEEVLVTAAAGMAFFSARVLMEMGGSVTKRGGVGKE</sequence>